<dbReference type="InterPro" id="IPR050570">
    <property type="entry name" value="Cell_wall_metabolism_enzyme"/>
</dbReference>
<dbReference type="Pfam" id="PF01985">
    <property type="entry name" value="CRS1_YhbY"/>
    <property type="match status" value="1"/>
</dbReference>
<dbReference type="InterPro" id="IPR001890">
    <property type="entry name" value="RNA-binding_CRM"/>
</dbReference>
<dbReference type="PANTHER" id="PTHR21666">
    <property type="entry name" value="PEPTIDASE-RELATED"/>
    <property type="match status" value="1"/>
</dbReference>
<proteinExistence type="predicted"/>
<evidence type="ECO:0000313" key="4">
    <source>
        <dbReference type="EMBL" id="CAA9317757.1"/>
    </source>
</evidence>
<organism evidence="4">
    <name type="scientific">uncultured Gemmatimonadaceae bacterium</name>
    <dbReference type="NCBI Taxonomy" id="246130"/>
    <lineage>
        <taxon>Bacteria</taxon>
        <taxon>Pseudomonadati</taxon>
        <taxon>Gemmatimonadota</taxon>
        <taxon>Gemmatimonadia</taxon>
        <taxon>Gemmatimonadales</taxon>
        <taxon>Gemmatimonadaceae</taxon>
        <taxon>environmental samples</taxon>
    </lineage>
</organism>
<dbReference type="InterPro" id="IPR016047">
    <property type="entry name" value="M23ase_b-sheet_dom"/>
</dbReference>
<dbReference type="CDD" id="cd12797">
    <property type="entry name" value="M23_peptidase"/>
    <property type="match status" value="1"/>
</dbReference>
<dbReference type="Pfam" id="PF01551">
    <property type="entry name" value="Peptidase_M23"/>
    <property type="match status" value="1"/>
</dbReference>
<feature type="non-terminal residue" evidence="4">
    <location>
        <position position="1"/>
    </location>
</feature>
<dbReference type="GO" id="GO:0004222">
    <property type="term" value="F:metalloendopeptidase activity"/>
    <property type="evidence" value="ECO:0007669"/>
    <property type="project" value="TreeGrafter"/>
</dbReference>
<evidence type="ECO:0000256" key="1">
    <source>
        <dbReference type="ARBA" id="ARBA00022884"/>
    </source>
</evidence>
<reference evidence="4" key="1">
    <citation type="submission" date="2020-02" db="EMBL/GenBank/DDBJ databases">
        <authorList>
            <person name="Meier V. D."/>
        </authorList>
    </citation>
    <scope>NUCLEOTIDE SEQUENCE</scope>
    <source>
        <strain evidence="4">AVDCRST_MAG11</strain>
    </source>
</reference>
<accession>A0A6J4KZW0</accession>
<evidence type="ECO:0000256" key="2">
    <source>
        <dbReference type="PROSITE-ProRule" id="PRU00626"/>
    </source>
</evidence>
<dbReference type="PANTHER" id="PTHR21666:SF270">
    <property type="entry name" value="MUREIN HYDROLASE ACTIVATOR ENVC"/>
    <property type="match status" value="1"/>
</dbReference>
<gene>
    <name evidence="4" type="ORF">AVDCRST_MAG11-1863</name>
</gene>
<name>A0A6J4KZW0_9BACT</name>
<sequence length="283" mass="30177">APVPAPVARPAPAAPTAPDVASAVSAADLAYLAARALMVPVAGASPARVADTFNEPRAGGRVHRAVDVMAPRGTPVLAADSGRVLRMRSNALGGVTIYAADPGERFVYYYAHLDRYREGLAEGDSVVKGEVLGYVGTSGNAPPDTPHLHFQVMRIREARRWWDGIPVDPRPYFVSSGIASMALTGKERAELRSEAHHLTALVHVGHQGITPNVVRALDDALRTRELVKVQLTRTVDASARDAADALAAATKAEVVQTIGKTATLYRVNPDLPKKKGDLPPWKR</sequence>
<dbReference type="EMBL" id="CADCTU010000431">
    <property type="protein sequence ID" value="CAA9317757.1"/>
    <property type="molecule type" value="Genomic_DNA"/>
</dbReference>
<dbReference type="Gene3D" id="3.30.110.60">
    <property type="entry name" value="YhbY-like"/>
    <property type="match status" value="1"/>
</dbReference>
<dbReference type="SUPFAM" id="SSF75471">
    <property type="entry name" value="YhbY-like"/>
    <property type="match status" value="1"/>
</dbReference>
<dbReference type="SUPFAM" id="SSF51261">
    <property type="entry name" value="Duplicated hybrid motif"/>
    <property type="match status" value="1"/>
</dbReference>
<protein>
    <recommendedName>
        <fullName evidence="3">CRM domain-containing protein</fullName>
    </recommendedName>
</protein>
<dbReference type="PROSITE" id="PS51295">
    <property type="entry name" value="CRM"/>
    <property type="match status" value="1"/>
</dbReference>
<dbReference type="GO" id="GO:0003723">
    <property type="term" value="F:RNA binding"/>
    <property type="evidence" value="ECO:0007669"/>
    <property type="project" value="UniProtKB-UniRule"/>
</dbReference>
<feature type="domain" description="CRM" evidence="3">
    <location>
        <begin position="181"/>
        <end position="277"/>
    </location>
</feature>
<evidence type="ECO:0000259" key="3">
    <source>
        <dbReference type="PROSITE" id="PS51295"/>
    </source>
</evidence>
<dbReference type="AlphaFoldDB" id="A0A6J4KZW0"/>
<dbReference type="Gene3D" id="2.70.70.10">
    <property type="entry name" value="Glucose Permease (Domain IIA)"/>
    <property type="match status" value="1"/>
</dbReference>
<dbReference type="SMART" id="SM01103">
    <property type="entry name" value="CRS1_YhbY"/>
    <property type="match status" value="1"/>
</dbReference>
<dbReference type="InterPro" id="IPR035920">
    <property type="entry name" value="YhbY-like_sf"/>
</dbReference>
<keyword evidence="1 2" id="KW-0694">RNA-binding</keyword>
<dbReference type="InterPro" id="IPR011055">
    <property type="entry name" value="Dup_hybrid_motif"/>
</dbReference>